<feature type="compositionally biased region" description="Polar residues" evidence="1">
    <location>
        <begin position="131"/>
        <end position="141"/>
    </location>
</feature>
<evidence type="ECO:0000313" key="3">
    <source>
        <dbReference type="Proteomes" id="UP000683925"/>
    </source>
</evidence>
<accession>A0A8S1S6B8</accession>
<keyword evidence="3" id="KW-1185">Reference proteome</keyword>
<feature type="compositionally biased region" description="Low complexity" evidence="1">
    <location>
        <begin position="67"/>
        <end position="85"/>
    </location>
</feature>
<dbReference type="OMA" id="QPNIYPE"/>
<proteinExistence type="predicted"/>
<name>A0A8S1S6B8_PAROT</name>
<reference evidence="2" key="1">
    <citation type="submission" date="2021-01" db="EMBL/GenBank/DDBJ databases">
        <authorList>
            <consortium name="Genoscope - CEA"/>
            <person name="William W."/>
        </authorList>
    </citation>
    <scope>NUCLEOTIDE SEQUENCE</scope>
</reference>
<feature type="compositionally biased region" description="Polar residues" evidence="1">
    <location>
        <begin position="46"/>
        <end position="56"/>
    </location>
</feature>
<dbReference type="EMBL" id="CAJJDP010000005">
    <property type="protein sequence ID" value="CAD8134820.1"/>
    <property type="molecule type" value="Genomic_DNA"/>
</dbReference>
<feature type="region of interest" description="Disordered" evidence="1">
    <location>
        <begin position="46"/>
        <end position="85"/>
    </location>
</feature>
<evidence type="ECO:0000256" key="1">
    <source>
        <dbReference type="SAM" id="MobiDB-lite"/>
    </source>
</evidence>
<dbReference type="Proteomes" id="UP000683925">
    <property type="component" value="Unassembled WGS sequence"/>
</dbReference>
<protein>
    <submittedName>
        <fullName evidence="2">Uncharacterized protein</fullName>
    </submittedName>
</protein>
<sequence length="485" mass="56539">MQRVPPSTVKEALVRVVIPKQSSQPNIYPEYNNFFHIPPKFQQSRLTIKQPVSTSKSIEEKRYKQPKNNFSENTNNRTNSSSKSRVMGTIQFEDDSLQSSQNGQKLRKIVGDSHLFSTTLLQQLSKQNLNTNLTNDSQSPAQRKPKNQELHNLNTQIQSIIIKKKYHSKWEIYKEQLLKQSNLLHLYKHQFIQSTPINDISIRIINNLFEMMNNISIEILCEQESKFNEIIEKINREKELCLNNYKIIEKERDLLIDSINQLKSSKQQQSTKAINALNTFNTFNTTNAIQIDSEDTVQLKDMHNAMQIKLQEMSEKEAKLIKLVLAIKRSGIDIEKIYNEEVLNDESVLDSENKLHGFQQHNFERNDNDADNSIVNDSDESSFCFLNRFENDSILESVRKFQYKNLEIKTNVVKLKLDLSNLQQKSQANQIKHNKSSTLQAHQSKLKLPNNYGSVGFHQEFMSRINEFSESWRIQAEKEEKKNKS</sequence>
<feature type="region of interest" description="Disordered" evidence="1">
    <location>
        <begin position="131"/>
        <end position="150"/>
    </location>
</feature>
<dbReference type="AlphaFoldDB" id="A0A8S1S6B8"/>
<comment type="caution">
    <text evidence="2">The sequence shown here is derived from an EMBL/GenBank/DDBJ whole genome shotgun (WGS) entry which is preliminary data.</text>
</comment>
<gene>
    <name evidence="2" type="ORF">POCTA_138.1.T0060045</name>
</gene>
<organism evidence="2 3">
    <name type="scientific">Paramecium octaurelia</name>
    <dbReference type="NCBI Taxonomy" id="43137"/>
    <lineage>
        <taxon>Eukaryota</taxon>
        <taxon>Sar</taxon>
        <taxon>Alveolata</taxon>
        <taxon>Ciliophora</taxon>
        <taxon>Intramacronucleata</taxon>
        <taxon>Oligohymenophorea</taxon>
        <taxon>Peniculida</taxon>
        <taxon>Parameciidae</taxon>
        <taxon>Paramecium</taxon>
    </lineage>
</organism>
<dbReference type="OrthoDB" id="304039at2759"/>
<evidence type="ECO:0000313" key="2">
    <source>
        <dbReference type="EMBL" id="CAD8134820.1"/>
    </source>
</evidence>